<proteinExistence type="predicted"/>
<reference evidence="3" key="1">
    <citation type="submission" date="2025-08" db="UniProtKB">
        <authorList>
            <consortium name="RefSeq"/>
        </authorList>
    </citation>
    <scope>IDENTIFICATION</scope>
    <source>
        <strain evidence="3">USDA-PBARC FA_bdor</strain>
        <tissue evidence="3">Whole organism</tissue>
    </source>
</reference>
<dbReference type="RefSeq" id="XP_011307776.1">
    <property type="nucleotide sequence ID" value="XM_011309474.1"/>
</dbReference>
<dbReference type="KEGG" id="fas:105269328"/>
<protein>
    <submittedName>
        <fullName evidence="3">Uncharacterized protein</fullName>
    </submittedName>
</protein>
<evidence type="ECO:0000313" key="2">
    <source>
        <dbReference type="Proteomes" id="UP000694866"/>
    </source>
</evidence>
<evidence type="ECO:0000256" key="1">
    <source>
        <dbReference type="SAM" id="SignalP"/>
    </source>
</evidence>
<feature type="signal peptide" evidence="1">
    <location>
        <begin position="1"/>
        <end position="21"/>
    </location>
</feature>
<dbReference type="InterPro" id="IPR009003">
    <property type="entry name" value="Peptidase_S1_PA"/>
</dbReference>
<keyword evidence="1" id="KW-0732">Signal</keyword>
<dbReference type="AlphaFoldDB" id="A0A9R1TEQ8"/>
<feature type="chain" id="PRO_5040424187" evidence="1">
    <location>
        <begin position="22"/>
        <end position="214"/>
    </location>
</feature>
<dbReference type="Proteomes" id="UP000694866">
    <property type="component" value="Unplaced"/>
</dbReference>
<sequence length="214" mass="23284">MASGFIILLLIAVAIVPEVRPGSTPPCAMILIDNRPPKVGALVTPNRVLAAAANFSPSLDSVTVQVGCRRPTLCRTPPSKVVNYMIDVPSNIVALTIEHDPQLRTPIQPTPIGPPGGYSDELCSFTRLEQFPRWICWKSVLVHSPEECGTSGMNVPPGHACFTSRYSEEIIDDDVGGLIICNDHLIGIMTGYDERQNELSAQIMYDFTQPGAFH</sequence>
<dbReference type="SUPFAM" id="SSF50494">
    <property type="entry name" value="Trypsin-like serine proteases"/>
    <property type="match status" value="1"/>
</dbReference>
<name>A0A9R1TEQ8_9HYME</name>
<keyword evidence="2" id="KW-1185">Reference proteome</keyword>
<accession>A0A9R1TEQ8</accession>
<dbReference type="GeneID" id="105269328"/>
<evidence type="ECO:0000313" key="3">
    <source>
        <dbReference type="RefSeq" id="XP_011307776.1"/>
    </source>
</evidence>
<gene>
    <name evidence="3" type="primary">LOC105269328</name>
</gene>
<organism evidence="2 3">
    <name type="scientific">Fopius arisanus</name>
    <dbReference type="NCBI Taxonomy" id="64838"/>
    <lineage>
        <taxon>Eukaryota</taxon>
        <taxon>Metazoa</taxon>
        <taxon>Ecdysozoa</taxon>
        <taxon>Arthropoda</taxon>
        <taxon>Hexapoda</taxon>
        <taxon>Insecta</taxon>
        <taxon>Pterygota</taxon>
        <taxon>Neoptera</taxon>
        <taxon>Endopterygota</taxon>
        <taxon>Hymenoptera</taxon>
        <taxon>Apocrita</taxon>
        <taxon>Ichneumonoidea</taxon>
        <taxon>Braconidae</taxon>
        <taxon>Opiinae</taxon>
        <taxon>Fopius</taxon>
    </lineage>
</organism>